<evidence type="ECO:0000256" key="5">
    <source>
        <dbReference type="ARBA" id="ARBA00022729"/>
    </source>
</evidence>
<evidence type="ECO:0000256" key="8">
    <source>
        <dbReference type="ARBA" id="ARBA00022843"/>
    </source>
</evidence>
<dbReference type="PROSITE" id="PS01186">
    <property type="entry name" value="EGF_2"/>
    <property type="match status" value="3"/>
</dbReference>
<keyword evidence="9" id="KW-0914">Notch signaling pathway</keyword>
<dbReference type="Pfam" id="PF12661">
    <property type="entry name" value="hEGF"/>
    <property type="match status" value="1"/>
</dbReference>
<dbReference type="InterPro" id="IPR018097">
    <property type="entry name" value="EGF_Ca-bd_CS"/>
</dbReference>
<organism evidence="20">
    <name type="scientific">Platynereis dumerilii</name>
    <name type="common">Dumeril's clam worm</name>
    <dbReference type="NCBI Taxonomy" id="6359"/>
    <lineage>
        <taxon>Eukaryota</taxon>
        <taxon>Metazoa</taxon>
        <taxon>Spiralia</taxon>
        <taxon>Lophotrochozoa</taxon>
        <taxon>Annelida</taxon>
        <taxon>Polychaeta</taxon>
        <taxon>Errantia</taxon>
        <taxon>Phyllodocida</taxon>
        <taxon>Nereididae</taxon>
        <taxon>Platynereis</taxon>
    </lineage>
</organism>
<dbReference type="GO" id="GO:0005509">
    <property type="term" value="F:calcium ion binding"/>
    <property type="evidence" value="ECO:0007669"/>
    <property type="project" value="InterPro"/>
</dbReference>
<dbReference type="PROSITE" id="PS51051">
    <property type="entry name" value="DSL"/>
    <property type="match status" value="1"/>
</dbReference>
<feature type="chain" id="PRO_5008752330" description="Delta-like protein" evidence="17">
    <location>
        <begin position="27"/>
        <end position="407"/>
    </location>
</feature>
<feature type="signal peptide" evidence="17">
    <location>
        <begin position="1"/>
        <end position="26"/>
    </location>
</feature>
<dbReference type="InterPro" id="IPR000152">
    <property type="entry name" value="EGF-type_Asp/Asn_hydroxyl_site"/>
</dbReference>
<feature type="disulfide bond" evidence="14">
    <location>
        <begin position="281"/>
        <end position="290"/>
    </location>
</feature>
<dbReference type="InterPro" id="IPR011651">
    <property type="entry name" value="Notch_ligand_N"/>
</dbReference>
<evidence type="ECO:0000256" key="7">
    <source>
        <dbReference type="ARBA" id="ARBA00022782"/>
    </source>
</evidence>
<dbReference type="InterPro" id="IPR051022">
    <property type="entry name" value="Notch_Cell-Fate_Det"/>
</dbReference>
<dbReference type="Gene3D" id="2.60.40.3510">
    <property type="match status" value="1"/>
</dbReference>
<keyword evidence="11 16" id="KW-0472">Membrane</keyword>
<dbReference type="Pfam" id="PF07657">
    <property type="entry name" value="MNNL"/>
    <property type="match status" value="1"/>
</dbReference>
<comment type="caution">
    <text evidence="14">Lacks conserved residue(s) required for the propagation of feature annotation.</text>
</comment>
<evidence type="ECO:0000256" key="10">
    <source>
        <dbReference type="ARBA" id="ARBA00022989"/>
    </source>
</evidence>
<dbReference type="GO" id="GO:0007219">
    <property type="term" value="P:Notch signaling pathway"/>
    <property type="evidence" value="ECO:0007669"/>
    <property type="project" value="UniProtKB-KW"/>
</dbReference>
<evidence type="ECO:0000256" key="16">
    <source>
        <dbReference type="RuleBase" id="RU280815"/>
    </source>
</evidence>
<dbReference type="FunFam" id="2.10.25.10:FF:000368">
    <property type="entry name" value="Delta-like 3 (Drosophila), isoform CRA_b"/>
    <property type="match status" value="1"/>
</dbReference>
<feature type="domain" description="DSL" evidence="19">
    <location>
        <begin position="173"/>
        <end position="215"/>
    </location>
</feature>
<evidence type="ECO:0000256" key="14">
    <source>
        <dbReference type="PROSITE-ProRule" id="PRU00076"/>
    </source>
</evidence>
<evidence type="ECO:0000256" key="6">
    <source>
        <dbReference type="ARBA" id="ARBA00022737"/>
    </source>
</evidence>
<evidence type="ECO:0000256" key="2">
    <source>
        <dbReference type="ARBA" id="ARBA00022473"/>
    </source>
</evidence>
<dbReference type="AlphaFoldDB" id="A0A1C6ZZW7"/>
<dbReference type="Pfam" id="PF01414">
    <property type="entry name" value="DSL"/>
    <property type="match status" value="1"/>
</dbReference>
<keyword evidence="6 16" id="KW-0677">Repeat</keyword>
<keyword evidence="4 16" id="KW-0812">Transmembrane</keyword>
<dbReference type="InterPro" id="IPR001881">
    <property type="entry name" value="EGF-like_Ca-bd_dom"/>
</dbReference>
<feature type="disulfide bond" evidence="14">
    <location>
        <begin position="360"/>
        <end position="369"/>
    </location>
</feature>
<proteinExistence type="evidence at transcript level"/>
<feature type="domain" description="EGF-like" evidence="18">
    <location>
        <begin position="255"/>
        <end position="291"/>
    </location>
</feature>
<dbReference type="PROSITE" id="PS01187">
    <property type="entry name" value="EGF_CA"/>
    <property type="match status" value="1"/>
</dbReference>
<feature type="domain" description="EGF-like" evidence="18">
    <location>
        <begin position="218"/>
        <end position="253"/>
    </location>
</feature>
<dbReference type="Gene3D" id="2.10.25.10">
    <property type="entry name" value="Laminin"/>
    <property type="match status" value="4"/>
</dbReference>
<dbReference type="SMART" id="SM00181">
    <property type="entry name" value="EGF"/>
    <property type="match status" value="4"/>
</dbReference>
<dbReference type="InterPro" id="IPR000742">
    <property type="entry name" value="EGF"/>
</dbReference>
<dbReference type="Pfam" id="PF00008">
    <property type="entry name" value="EGF"/>
    <property type="match status" value="3"/>
</dbReference>
<dbReference type="PROSITE" id="PS00022">
    <property type="entry name" value="EGF_1"/>
    <property type="match status" value="3"/>
</dbReference>
<reference evidence="20" key="1">
    <citation type="submission" date="2014-12" db="EMBL/GenBank/DDBJ databases">
        <title>Notch signalling involved in bristle development, but not general neurogenesis, in the annelid Platynereis.</title>
        <authorList>
            <person name="Gazave E."/>
            <person name="Balavoine G."/>
        </authorList>
    </citation>
    <scope>NUCLEOTIDE SEQUENCE</scope>
</reference>
<evidence type="ECO:0000259" key="18">
    <source>
        <dbReference type="PROSITE" id="PS50026"/>
    </source>
</evidence>
<evidence type="ECO:0000256" key="11">
    <source>
        <dbReference type="ARBA" id="ARBA00023136"/>
    </source>
</evidence>
<dbReference type="SMART" id="SM00179">
    <property type="entry name" value="EGF_CA"/>
    <property type="match status" value="4"/>
</dbReference>
<feature type="disulfide bond" evidence="14">
    <location>
        <begin position="222"/>
        <end position="232"/>
    </location>
</feature>
<feature type="domain" description="EGF-like" evidence="18">
    <location>
        <begin position="334"/>
        <end position="370"/>
    </location>
</feature>
<dbReference type="InterPro" id="IPR001774">
    <property type="entry name" value="DSL"/>
</dbReference>
<feature type="disulfide bond" evidence="14">
    <location>
        <begin position="321"/>
        <end position="330"/>
    </location>
</feature>
<dbReference type="InterPro" id="IPR013032">
    <property type="entry name" value="EGF-like_CS"/>
</dbReference>
<keyword evidence="10 16" id="KW-1133">Transmembrane helix</keyword>
<feature type="domain" description="EGF-like" evidence="18">
    <location>
        <begin position="295"/>
        <end position="331"/>
    </location>
</feature>
<evidence type="ECO:0000256" key="13">
    <source>
        <dbReference type="ARBA" id="ARBA00023180"/>
    </source>
</evidence>
<dbReference type="EMBL" id="KP293868">
    <property type="protein sequence ID" value="AKP06500.1"/>
    <property type="molecule type" value="mRNA"/>
</dbReference>
<dbReference type="PANTHER" id="PTHR24049">
    <property type="entry name" value="CRUMBS FAMILY MEMBER"/>
    <property type="match status" value="1"/>
</dbReference>
<keyword evidence="12 14" id="KW-1015">Disulfide bond</keyword>
<evidence type="ECO:0000256" key="4">
    <source>
        <dbReference type="ARBA" id="ARBA00022692"/>
    </source>
</evidence>
<dbReference type="PROSITE" id="PS50026">
    <property type="entry name" value="EGF_3"/>
    <property type="match status" value="4"/>
</dbReference>
<dbReference type="FunFam" id="2.10.25.10:FF:000122">
    <property type="entry name" value="Protein crumbs homolog 2"/>
    <property type="match status" value="1"/>
</dbReference>
<keyword evidence="2 16" id="KW-0217">Developmental protein</keyword>
<evidence type="ECO:0000256" key="12">
    <source>
        <dbReference type="ARBA" id="ARBA00023157"/>
    </source>
</evidence>
<feature type="disulfide bond" evidence="15">
    <location>
        <begin position="175"/>
        <end position="184"/>
    </location>
</feature>
<dbReference type="SMART" id="SM00051">
    <property type="entry name" value="DSL"/>
    <property type="match status" value="1"/>
</dbReference>
<dbReference type="PRINTS" id="PR00010">
    <property type="entry name" value="EGFBLOOD"/>
</dbReference>
<dbReference type="Gene3D" id="2.10.25.140">
    <property type="match status" value="1"/>
</dbReference>
<keyword evidence="7" id="KW-0221">Differentiation</keyword>
<evidence type="ECO:0000313" key="20">
    <source>
        <dbReference type="EMBL" id="AKP06500.1"/>
    </source>
</evidence>
<keyword evidence="13" id="KW-0325">Glycoprotein</keyword>
<protein>
    <recommendedName>
        <fullName evidence="16">Delta-like protein</fullName>
    </recommendedName>
</protein>
<evidence type="ECO:0000259" key="19">
    <source>
        <dbReference type="PROSITE" id="PS51051"/>
    </source>
</evidence>
<dbReference type="FunFam" id="2.10.25.10:FF:000279">
    <property type="entry name" value="Neurogenic locus notch 1"/>
    <property type="match status" value="1"/>
</dbReference>
<evidence type="ECO:0000256" key="17">
    <source>
        <dbReference type="SAM" id="SignalP"/>
    </source>
</evidence>
<dbReference type="SUPFAM" id="SSF57196">
    <property type="entry name" value="EGF/Laminin"/>
    <property type="match status" value="4"/>
</dbReference>
<evidence type="ECO:0000256" key="9">
    <source>
        <dbReference type="ARBA" id="ARBA00022976"/>
    </source>
</evidence>
<comment type="subcellular location">
    <subcellularLocation>
        <location evidence="1 16">Membrane</location>
        <topology evidence="1 16">Single-pass type I membrane protein</topology>
    </subcellularLocation>
</comment>
<keyword evidence="5 16" id="KW-0732">Signal</keyword>
<dbReference type="GO" id="GO:0030154">
    <property type="term" value="P:cell differentiation"/>
    <property type="evidence" value="ECO:0007669"/>
    <property type="project" value="UniProtKB-KW"/>
</dbReference>
<dbReference type="PROSITE" id="PS00010">
    <property type="entry name" value="ASX_HYDROXYL"/>
    <property type="match status" value="3"/>
</dbReference>
<sequence length="407" mass="43583">MDKMQTFIYNSLLLILSVCLSKLVHGSGIASVKFVNYIGDGKMADGKCCVPNILGMCGGRCDLFFTVCLNDPKITSSDSSPCSVGTFTTEITQDSNEIAFTDKIGSAPNPLKINFQSWATAIDLTVTVNHLSAGTNETKLVEELKKSVSITPTNTEQEIELSDRTSLFMSISVCCDEYYFGPGCGVYCKSSAGDNYECGKDGEKICKAGWTGADCETNLDECESSPCVHGSCEDLVNAYKCNCKKGFLGTNCDEEKDECDSSPCKNGGKCSDGANSFTCSCPKGFVGENCEVRNIPYACASNPCKGSATCKDVGASFECACPVERKGKLCETWIPHICDEKPCKNGGQCIRMGHAYRCVCHKGYYDIKCDREIGTGAKSSKLTGGAVANSGCLTLTLLSVPIFAIFK</sequence>
<dbReference type="CDD" id="cd00054">
    <property type="entry name" value="EGF_CA"/>
    <property type="match status" value="2"/>
</dbReference>
<keyword evidence="3 14" id="KW-0245">EGF-like domain</keyword>
<name>A0A1C6ZZW7_PLADU</name>
<keyword evidence="8" id="KW-0832">Ubl conjugation</keyword>
<evidence type="ECO:0000256" key="3">
    <source>
        <dbReference type="ARBA" id="ARBA00022536"/>
    </source>
</evidence>
<dbReference type="GO" id="GO:0016020">
    <property type="term" value="C:membrane"/>
    <property type="evidence" value="ECO:0007669"/>
    <property type="project" value="UniProtKB-SubCell"/>
</dbReference>
<evidence type="ECO:0000256" key="15">
    <source>
        <dbReference type="PROSITE-ProRule" id="PRU00377"/>
    </source>
</evidence>
<comment type="function">
    <text evidence="16">Putative Notch ligand involved in the mediation of Notch signaling.</text>
</comment>
<feature type="disulfide bond" evidence="15">
    <location>
        <begin position="206"/>
        <end position="215"/>
    </location>
</feature>
<evidence type="ECO:0000256" key="1">
    <source>
        <dbReference type="ARBA" id="ARBA00004479"/>
    </source>
</evidence>
<accession>A0A1C6ZZW7</accession>
<feature type="disulfide bond" evidence="14">
    <location>
        <begin position="243"/>
        <end position="252"/>
    </location>
</feature>